<protein>
    <recommendedName>
        <fullName evidence="7">GH26 domain-containing protein</fullName>
    </recommendedName>
</protein>
<sequence length="337" mass="37277">MTGHPGARRGGTRRLRATLAALLVAAVLSACSAGGSGGGNADPAPRGGRAPSAAHRSPSASPSPSMPPRVMFGAYLDLSGHTHAQAEALRRRQLGRPYRIDQQFFAWKDSLLVGSPAPQPGQLLMVSWRGTHYREILDGSDDAWIAAQADRLRQYGRTVLLRWGWEMNGDWFAWGGAANGNDPAAYVAAWRHLHAIFDRQGATNVRWVWGPNRNSNPDTSWNDVRHYYPGDRYVDWIAVSGYSYGTKSPDQLFDRVYGLGTSKPFMLAETGVHADSRYAARWVAQLRRWVVRHPRTRAVIWFDTDTSQATAANWRIDSSPRLLGAVRAMAGDPRFRG</sequence>
<dbReference type="InterPro" id="IPR022790">
    <property type="entry name" value="GH26_dom"/>
</dbReference>
<evidence type="ECO:0000256" key="1">
    <source>
        <dbReference type="ARBA" id="ARBA00007754"/>
    </source>
</evidence>
<evidence type="ECO:0000256" key="6">
    <source>
        <dbReference type="SAM" id="SignalP"/>
    </source>
</evidence>
<feature type="chain" id="PRO_5038458853" description="GH26 domain-containing protein" evidence="6">
    <location>
        <begin position="33"/>
        <end position="337"/>
    </location>
</feature>
<evidence type="ECO:0000313" key="8">
    <source>
        <dbReference type="EMBL" id="BCJ37393.1"/>
    </source>
</evidence>
<proteinExistence type="inferred from homology"/>
<feature type="active site" description="Nucleophile" evidence="4">
    <location>
        <position position="269"/>
    </location>
</feature>
<feature type="active site" description="Proton donor" evidence="4">
    <location>
        <position position="166"/>
    </location>
</feature>
<comment type="similarity">
    <text evidence="1 4">Belongs to the glycosyl hydrolase 26 family.</text>
</comment>
<dbReference type="GO" id="GO:0016985">
    <property type="term" value="F:mannan endo-1,4-beta-mannosidase activity"/>
    <property type="evidence" value="ECO:0007669"/>
    <property type="project" value="InterPro"/>
</dbReference>
<evidence type="ECO:0000256" key="3">
    <source>
        <dbReference type="ARBA" id="ARBA00023295"/>
    </source>
</evidence>
<evidence type="ECO:0000256" key="4">
    <source>
        <dbReference type="PROSITE-ProRule" id="PRU01100"/>
    </source>
</evidence>
<dbReference type="KEGG" id="atl:Athai_48960"/>
<evidence type="ECO:0000259" key="7">
    <source>
        <dbReference type="PROSITE" id="PS51764"/>
    </source>
</evidence>
<dbReference type="Proteomes" id="UP000611640">
    <property type="component" value="Chromosome"/>
</dbReference>
<dbReference type="AlphaFoldDB" id="A0A7R7DT89"/>
<evidence type="ECO:0000256" key="2">
    <source>
        <dbReference type="ARBA" id="ARBA00022801"/>
    </source>
</evidence>
<dbReference type="PANTHER" id="PTHR40079:SF4">
    <property type="entry name" value="GH26 DOMAIN-CONTAINING PROTEIN-RELATED"/>
    <property type="match status" value="1"/>
</dbReference>
<dbReference type="Pfam" id="PF02156">
    <property type="entry name" value="Glyco_hydro_26"/>
    <property type="match status" value="1"/>
</dbReference>
<keyword evidence="9" id="KW-1185">Reference proteome</keyword>
<dbReference type="InterPro" id="IPR000805">
    <property type="entry name" value="Glyco_hydro_26"/>
</dbReference>
<feature type="compositionally biased region" description="Low complexity" evidence="5">
    <location>
        <begin position="41"/>
        <end position="63"/>
    </location>
</feature>
<keyword evidence="3 4" id="KW-0326">Glycosidase</keyword>
<dbReference type="InterPro" id="IPR017853">
    <property type="entry name" value="GH"/>
</dbReference>
<reference evidence="8 9" key="1">
    <citation type="submission" date="2020-08" db="EMBL/GenBank/DDBJ databases">
        <title>Whole genome shotgun sequence of Actinocatenispora thailandica NBRC 105041.</title>
        <authorList>
            <person name="Komaki H."/>
            <person name="Tamura T."/>
        </authorList>
    </citation>
    <scope>NUCLEOTIDE SEQUENCE [LARGE SCALE GENOMIC DNA]</scope>
    <source>
        <strain evidence="8 9">NBRC 105041</strain>
    </source>
</reference>
<keyword evidence="6" id="KW-0732">Signal</keyword>
<accession>A0A7R7DT89</accession>
<dbReference type="Gene3D" id="3.20.20.80">
    <property type="entry name" value="Glycosidases"/>
    <property type="match status" value="1"/>
</dbReference>
<feature type="domain" description="GH26" evidence="7">
    <location>
        <begin position="53"/>
        <end position="337"/>
    </location>
</feature>
<dbReference type="SUPFAM" id="SSF51445">
    <property type="entry name" value="(Trans)glycosidases"/>
    <property type="match status" value="1"/>
</dbReference>
<dbReference type="GO" id="GO:0006080">
    <property type="term" value="P:substituted mannan metabolic process"/>
    <property type="evidence" value="ECO:0007669"/>
    <property type="project" value="InterPro"/>
</dbReference>
<feature type="signal peptide" evidence="6">
    <location>
        <begin position="1"/>
        <end position="32"/>
    </location>
</feature>
<name>A0A7R7DT89_9ACTN</name>
<feature type="region of interest" description="Disordered" evidence="5">
    <location>
        <begin position="34"/>
        <end position="67"/>
    </location>
</feature>
<keyword evidence="2 4" id="KW-0378">Hydrolase</keyword>
<gene>
    <name evidence="8" type="ORF">Athai_48960</name>
</gene>
<dbReference type="PROSITE" id="PS51764">
    <property type="entry name" value="GH26"/>
    <property type="match status" value="1"/>
</dbReference>
<dbReference type="EMBL" id="AP023355">
    <property type="protein sequence ID" value="BCJ37393.1"/>
    <property type="molecule type" value="Genomic_DNA"/>
</dbReference>
<dbReference type="RefSeq" id="WP_203963613.1">
    <property type="nucleotide sequence ID" value="NZ_AP023355.1"/>
</dbReference>
<organism evidence="8 9">
    <name type="scientific">Actinocatenispora thailandica</name>
    <dbReference type="NCBI Taxonomy" id="227318"/>
    <lineage>
        <taxon>Bacteria</taxon>
        <taxon>Bacillati</taxon>
        <taxon>Actinomycetota</taxon>
        <taxon>Actinomycetes</taxon>
        <taxon>Micromonosporales</taxon>
        <taxon>Micromonosporaceae</taxon>
        <taxon>Actinocatenispora</taxon>
    </lineage>
</organism>
<evidence type="ECO:0000256" key="5">
    <source>
        <dbReference type="SAM" id="MobiDB-lite"/>
    </source>
</evidence>
<dbReference type="PANTHER" id="PTHR40079">
    <property type="entry name" value="MANNAN ENDO-1,4-BETA-MANNOSIDASE E-RELATED"/>
    <property type="match status" value="1"/>
</dbReference>
<evidence type="ECO:0000313" key="9">
    <source>
        <dbReference type="Proteomes" id="UP000611640"/>
    </source>
</evidence>